<feature type="region of interest" description="Disordered" evidence="1">
    <location>
        <begin position="60"/>
        <end position="79"/>
    </location>
</feature>
<dbReference type="EMBL" id="CAJGYO010000018">
    <property type="protein sequence ID" value="CAD6338021.1"/>
    <property type="molecule type" value="Genomic_DNA"/>
</dbReference>
<dbReference type="AlphaFoldDB" id="A0A811S8W3"/>
<evidence type="ECO:0000256" key="2">
    <source>
        <dbReference type="SAM" id="Phobius"/>
    </source>
</evidence>
<comment type="caution">
    <text evidence="3">The sequence shown here is derived from an EMBL/GenBank/DDBJ whole genome shotgun (WGS) entry which is preliminary data.</text>
</comment>
<dbReference type="Proteomes" id="UP000604825">
    <property type="component" value="Unassembled WGS sequence"/>
</dbReference>
<feature type="compositionally biased region" description="Basic and acidic residues" evidence="1">
    <location>
        <begin position="62"/>
        <end position="79"/>
    </location>
</feature>
<sequence length="289" mass="31343">MLQPRLHRCPQPRLLSPPPRPAAACRQSATASSRGLRSPLAVFSVPGAPAPGPPRLAAAAAAREEQWGHAEGHDDGGKADLGDALSRTRELVECAMFAAVAGLAYFLSNSLAIENYFSCFFPLPIVISSLRWGLEAGRKTVVATVLLLFTLSGPVKASTYLLMYGVVGLIMGTVWRLEINWIVSILLCSIARALGACGYVLVSSFLIRENILALITVNIHASLTYILTAAGVNTIPSMDAIYVLFGTLLLFNCAFFVFLLHIMYTVFLTKLGIKSSLRPPRWLDKVIWI</sequence>
<keyword evidence="2" id="KW-0812">Transmembrane</keyword>
<protein>
    <submittedName>
        <fullName evidence="3">Uncharacterized protein</fullName>
    </submittedName>
</protein>
<dbReference type="InterPro" id="IPR018710">
    <property type="entry name" value="DUF2232"/>
</dbReference>
<dbReference type="PANTHER" id="PTHR37185">
    <property type="entry name" value="MEMBRANE PROTEIN"/>
    <property type="match status" value="1"/>
</dbReference>
<name>A0A811S8W3_9POAL</name>
<proteinExistence type="predicted"/>
<dbReference type="PANTHER" id="PTHR37185:SF3">
    <property type="entry name" value="MEMBRANE PROTEIN"/>
    <property type="match status" value="1"/>
</dbReference>
<feature type="region of interest" description="Disordered" evidence="1">
    <location>
        <begin position="1"/>
        <end position="32"/>
    </location>
</feature>
<feature type="transmembrane region" description="Helical" evidence="2">
    <location>
        <begin position="211"/>
        <end position="235"/>
    </location>
</feature>
<evidence type="ECO:0000313" key="3">
    <source>
        <dbReference type="EMBL" id="CAD6338021.1"/>
    </source>
</evidence>
<feature type="transmembrane region" description="Helical" evidence="2">
    <location>
        <begin position="179"/>
        <end position="202"/>
    </location>
</feature>
<evidence type="ECO:0000256" key="1">
    <source>
        <dbReference type="SAM" id="MobiDB-lite"/>
    </source>
</evidence>
<organism evidence="3 4">
    <name type="scientific">Miscanthus lutarioriparius</name>
    <dbReference type="NCBI Taxonomy" id="422564"/>
    <lineage>
        <taxon>Eukaryota</taxon>
        <taxon>Viridiplantae</taxon>
        <taxon>Streptophyta</taxon>
        <taxon>Embryophyta</taxon>
        <taxon>Tracheophyta</taxon>
        <taxon>Spermatophyta</taxon>
        <taxon>Magnoliopsida</taxon>
        <taxon>Liliopsida</taxon>
        <taxon>Poales</taxon>
        <taxon>Poaceae</taxon>
        <taxon>PACMAD clade</taxon>
        <taxon>Panicoideae</taxon>
        <taxon>Andropogonodae</taxon>
        <taxon>Andropogoneae</taxon>
        <taxon>Saccharinae</taxon>
        <taxon>Miscanthus</taxon>
    </lineage>
</organism>
<keyword evidence="4" id="KW-1185">Reference proteome</keyword>
<dbReference type="Pfam" id="PF09991">
    <property type="entry name" value="DUF2232"/>
    <property type="match status" value="1"/>
</dbReference>
<evidence type="ECO:0000313" key="4">
    <source>
        <dbReference type="Proteomes" id="UP000604825"/>
    </source>
</evidence>
<keyword evidence="2" id="KW-0472">Membrane</keyword>
<reference evidence="3" key="1">
    <citation type="submission" date="2020-10" db="EMBL/GenBank/DDBJ databases">
        <authorList>
            <person name="Han B."/>
            <person name="Lu T."/>
            <person name="Zhao Q."/>
            <person name="Huang X."/>
            <person name="Zhao Y."/>
        </authorList>
    </citation>
    <scope>NUCLEOTIDE SEQUENCE</scope>
</reference>
<feature type="compositionally biased region" description="Basic residues" evidence="1">
    <location>
        <begin position="1"/>
        <end position="10"/>
    </location>
</feature>
<accession>A0A811S8W3</accession>
<keyword evidence="2" id="KW-1133">Transmembrane helix</keyword>
<dbReference type="OrthoDB" id="2019412at2759"/>
<feature type="transmembrane region" description="Helical" evidence="2">
    <location>
        <begin position="141"/>
        <end position="167"/>
    </location>
</feature>
<feature type="transmembrane region" description="Helical" evidence="2">
    <location>
        <begin position="241"/>
        <end position="268"/>
    </location>
</feature>
<gene>
    <name evidence="3" type="ORF">NCGR_LOCUS62119</name>
</gene>